<reference evidence="1" key="1">
    <citation type="submission" date="2020-07" db="EMBL/GenBank/DDBJ databases">
        <authorList>
            <person name="Pettersson B.M.F."/>
            <person name="Behra P.R.K."/>
            <person name="Ramesh M."/>
            <person name="Das S."/>
            <person name="Dasgupta S."/>
            <person name="Kirsebom L.A."/>
        </authorList>
    </citation>
    <scope>NUCLEOTIDE SEQUENCE</scope>
    <source>
        <strain evidence="1">DSM 44838</strain>
    </source>
</reference>
<reference evidence="1" key="2">
    <citation type="journal article" date="2022" name="BMC Genomics">
        <title>Comparative genome analysis of mycobacteria focusing on tRNA and non-coding RNA.</title>
        <authorList>
            <person name="Behra P.R.K."/>
            <person name="Pettersson B.M.F."/>
            <person name="Ramesh M."/>
            <person name="Das S."/>
            <person name="Dasgupta S."/>
            <person name="Kirsebom L.A."/>
        </authorList>
    </citation>
    <scope>NUCLEOTIDE SEQUENCE</scope>
    <source>
        <strain evidence="1">DSM 44838</strain>
    </source>
</reference>
<organism evidence="1 2">
    <name type="scientific">Mycobacterium yunnanensis</name>
    <dbReference type="NCBI Taxonomy" id="368477"/>
    <lineage>
        <taxon>Bacteria</taxon>
        <taxon>Bacillati</taxon>
        <taxon>Actinomycetota</taxon>
        <taxon>Actinomycetes</taxon>
        <taxon>Mycobacteriales</taxon>
        <taxon>Mycobacteriaceae</taxon>
        <taxon>Mycobacterium</taxon>
    </lineage>
</organism>
<sequence>MAGRASSTGRACWPIRASIWPGTATCRHRTAGYRWRRSPTSTTASTWSAGGYDRVDADAPALGRNLAPADADDLREWHAAGQLTSIVVGDDVVGAFAVVPGRIGWIEGDEVHEEVVDAEHAGNGYASSAQRAWAGRQLENGDQLLIGTIDAHNHASRRTAWRAGRSCVLEDVFLLLP</sequence>
<dbReference type="SUPFAM" id="SSF55729">
    <property type="entry name" value="Acyl-CoA N-acyltransferases (Nat)"/>
    <property type="match status" value="1"/>
</dbReference>
<dbReference type="AlphaFoldDB" id="A0A9X2YWZ8"/>
<gene>
    <name evidence="1" type="ORF">H7K45_02270</name>
</gene>
<protein>
    <submittedName>
        <fullName evidence="1">Uncharacterized protein</fullName>
    </submittedName>
</protein>
<dbReference type="InterPro" id="IPR016181">
    <property type="entry name" value="Acyl_CoA_acyltransferase"/>
</dbReference>
<evidence type="ECO:0000313" key="2">
    <source>
        <dbReference type="Proteomes" id="UP001141629"/>
    </source>
</evidence>
<dbReference type="RefSeq" id="WP_263994112.1">
    <property type="nucleotide sequence ID" value="NZ_JACKVK010000001.1"/>
</dbReference>
<accession>A0A9X2YWZ8</accession>
<name>A0A9X2YWZ8_9MYCO</name>
<proteinExistence type="predicted"/>
<evidence type="ECO:0000313" key="1">
    <source>
        <dbReference type="EMBL" id="MCV7419355.1"/>
    </source>
</evidence>
<keyword evidence="2" id="KW-1185">Reference proteome</keyword>
<dbReference type="Proteomes" id="UP001141629">
    <property type="component" value="Unassembled WGS sequence"/>
</dbReference>
<comment type="caution">
    <text evidence="1">The sequence shown here is derived from an EMBL/GenBank/DDBJ whole genome shotgun (WGS) entry which is preliminary data.</text>
</comment>
<dbReference type="EMBL" id="JACKVK010000001">
    <property type="protein sequence ID" value="MCV7419355.1"/>
    <property type="molecule type" value="Genomic_DNA"/>
</dbReference>